<feature type="compositionally biased region" description="Polar residues" evidence="1">
    <location>
        <begin position="52"/>
        <end position="63"/>
    </location>
</feature>
<feature type="region of interest" description="Disordered" evidence="1">
    <location>
        <begin position="34"/>
        <end position="63"/>
    </location>
</feature>
<keyword evidence="4" id="KW-1185">Reference proteome</keyword>
<comment type="caution">
    <text evidence="3">The sequence shown here is derived from an EMBL/GenBank/DDBJ whole genome shotgun (WGS) entry which is preliminary data.</text>
</comment>
<organism evidence="3 4">
    <name type="scientific">Brevibacterium daeguense</name>
    <dbReference type="NCBI Taxonomy" id="909936"/>
    <lineage>
        <taxon>Bacteria</taxon>
        <taxon>Bacillati</taxon>
        <taxon>Actinomycetota</taxon>
        <taxon>Actinomycetes</taxon>
        <taxon>Micrococcales</taxon>
        <taxon>Brevibacteriaceae</taxon>
        <taxon>Brevibacterium</taxon>
    </lineage>
</organism>
<evidence type="ECO:0000259" key="2">
    <source>
        <dbReference type="Pfam" id="PF00011"/>
    </source>
</evidence>
<accession>A0ABP8EHU4</accession>
<evidence type="ECO:0000313" key="3">
    <source>
        <dbReference type="EMBL" id="GAA4283519.1"/>
    </source>
</evidence>
<evidence type="ECO:0000313" key="4">
    <source>
        <dbReference type="Proteomes" id="UP001501586"/>
    </source>
</evidence>
<gene>
    <name evidence="3" type="ORF">GCM10022261_10500</name>
</gene>
<dbReference type="CDD" id="cd06464">
    <property type="entry name" value="ACD_sHsps-like"/>
    <property type="match status" value="1"/>
</dbReference>
<feature type="domain" description="SHSP" evidence="2">
    <location>
        <begin position="7"/>
        <end position="41"/>
    </location>
</feature>
<dbReference type="EMBL" id="BAABAZ010000004">
    <property type="protein sequence ID" value="GAA4283519.1"/>
    <property type="molecule type" value="Genomic_DNA"/>
</dbReference>
<reference evidence="4" key="1">
    <citation type="journal article" date="2019" name="Int. J. Syst. Evol. Microbiol.">
        <title>The Global Catalogue of Microorganisms (GCM) 10K type strain sequencing project: providing services to taxonomists for standard genome sequencing and annotation.</title>
        <authorList>
            <consortium name="The Broad Institute Genomics Platform"/>
            <consortium name="The Broad Institute Genome Sequencing Center for Infectious Disease"/>
            <person name="Wu L."/>
            <person name="Ma J."/>
        </authorList>
    </citation>
    <scope>NUCLEOTIDE SEQUENCE [LARGE SCALE GENOMIC DNA]</scope>
    <source>
        <strain evidence="4">JCM 17458</strain>
    </source>
</reference>
<sequence length="63" mass="6495">MAGRKSDNLDTDAVSATYDAGVLTVRIPVAEQSKPRRIEVTRPSPGAGSRAVSGSKNPSAINA</sequence>
<dbReference type="Gene3D" id="2.60.40.790">
    <property type="match status" value="1"/>
</dbReference>
<name>A0ABP8EHU4_9MICO</name>
<evidence type="ECO:0000256" key="1">
    <source>
        <dbReference type="SAM" id="MobiDB-lite"/>
    </source>
</evidence>
<dbReference type="InterPro" id="IPR002068">
    <property type="entry name" value="A-crystallin/Hsp20_dom"/>
</dbReference>
<dbReference type="Proteomes" id="UP001501586">
    <property type="component" value="Unassembled WGS sequence"/>
</dbReference>
<dbReference type="InterPro" id="IPR008978">
    <property type="entry name" value="HSP20-like_chaperone"/>
</dbReference>
<proteinExistence type="predicted"/>
<protein>
    <recommendedName>
        <fullName evidence="2">SHSP domain-containing protein</fullName>
    </recommendedName>
</protein>
<dbReference type="SUPFAM" id="SSF49764">
    <property type="entry name" value="HSP20-like chaperones"/>
    <property type="match status" value="1"/>
</dbReference>
<dbReference type="Pfam" id="PF00011">
    <property type="entry name" value="HSP20"/>
    <property type="match status" value="1"/>
</dbReference>